<dbReference type="Pfam" id="PF14234">
    <property type="entry name" value="DUF4336"/>
    <property type="match status" value="1"/>
</dbReference>
<dbReference type="OrthoDB" id="421671at2759"/>
<dbReference type="Gene3D" id="3.60.15.10">
    <property type="entry name" value="Ribonuclease Z/Hydroxyacylglutathione hydrolase-like"/>
    <property type="match status" value="1"/>
</dbReference>
<evidence type="ECO:0000313" key="2">
    <source>
        <dbReference type="Proteomes" id="UP000503462"/>
    </source>
</evidence>
<reference evidence="1 2" key="1">
    <citation type="journal article" date="2016" name="Sci. Rep.">
        <title>Peltaster fructicola genome reveals evolution from an invasive phytopathogen to an ectophytic parasite.</title>
        <authorList>
            <person name="Xu C."/>
            <person name="Chen H."/>
            <person name="Gleason M.L."/>
            <person name="Xu J.R."/>
            <person name="Liu H."/>
            <person name="Zhang R."/>
            <person name="Sun G."/>
        </authorList>
    </citation>
    <scope>NUCLEOTIDE SEQUENCE [LARGE SCALE GENOMIC DNA]</scope>
    <source>
        <strain evidence="1 2">LNHT1506</strain>
    </source>
</reference>
<evidence type="ECO:0000313" key="1">
    <source>
        <dbReference type="EMBL" id="QIW96344.1"/>
    </source>
</evidence>
<sequence length="271" mass="30495">MASEAHKLIPQDPEKVTVVNKVAPTILTFASPFMRFGRIKIGGRATVVKLATGSTAIFSPVALTKSVRSEVEALGPIKYIVASDQEHHIFLEDWHKAYPDAKVLGPDSLPELRKKQNYFAIPDPRFHAAKKGERFLVDEDFDKEFDVEYVPAHANKELVFNHRPTRTLIEADLLFNLPATEQFSKSGVSATSGILTNLFVGINNVKSVWQQRFLWYMASAGDRPDFNKSVGVIEKWDFDRIIPCHGDIIETGGKSVFQSVFKWHLDALKKQ</sequence>
<proteinExistence type="predicted"/>
<protein>
    <recommendedName>
        <fullName evidence="3">Metallo-beta-lactamase domain-containing protein</fullName>
    </recommendedName>
</protein>
<dbReference type="AlphaFoldDB" id="A0A6H0XNY9"/>
<evidence type="ECO:0008006" key="3">
    <source>
        <dbReference type="Google" id="ProtNLM"/>
    </source>
</evidence>
<gene>
    <name evidence="1" type="ORF">AMS68_001862</name>
</gene>
<dbReference type="PANTHER" id="PTHR33835">
    <property type="entry name" value="YALI0C07656P"/>
    <property type="match status" value="1"/>
</dbReference>
<organism evidence="1 2">
    <name type="scientific">Peltaster fructicola</name>
    <dbReference type="NCBI Taxonomy" id="286661"/>
    <lineage>
        <taxon>Eukaryota</taxon>
        <taxon>Fungi</taxon>
        <taxon>Dikarya</taxon>
        <taxon>Ascomycota</taxon>
        <taxon>Pezizomycotina</taxon>
        <taxon>Dothideomycetes</taxon>
        <taxon>Dothideomycetes incertae sedis</taxon>
        <taxon>Peltaster</taxon>
    </lineage>
</organism>
<dbReference type="InterPro" id="IPR025638">
    <property type="entry name" value="DUF4336"/>
</dbReference>
<dbReference type="Proteomes" id="UP000503462">
    <property type="component" value="Chromosome 1"/>
</dbReference>
<dbReference type="EMBL" id="CP051139">
    <property type="protein sequence ID" value="QIW96344.1"/>
    <property type="molecule type" value="Genomic_DNA"/>
</dbReference>
<dbReference type="SUPFAM" id="SSF56281">
    <property type="entry name" value="Metallo-hydrolase/oxidoreductase"/>
    <property type="match status" value="1"/>
</dbReference>
<name>A0A6H0XNY9_9PEZI</name>
<keyword evidence="2" id="KW-1185">Reference proteome</keyword>
<dbReference type="PANTHER" id="PTHR33835:SF1">
    <property type="entry name" value="METALLO-BETA-LACTAMASE DOMAIN-CONTAINING PROTEIN"/>
    <property type="match status" value="1"/>
</dbReference>
<accession>A0A6H0XNY9</accession>
<dbReference type="InterPro" id="IPR036866">
    <property type="entry name" value="RibonucZ/Hydroxyglut_hydro"/>
</dbReference>